<dbReference type="Proteomes" id="UP000198226">
    <property type="component" value="Chromosome I"/>
</dbReference>
<reference evidence="3" key="1">
    <citation type="submission" date="2016-06" db="EMBL/GenBank/DDBJ databases">
        <authorList>
            <person name="Varghese N."/>
            <person name="Submissions Spin"/>
        </authorList>
    </citation>
    <scope>NUCLEOTIDE SEQUENCE [LARGE SCALE GENOMIC DNA]</scope>
    <source>
        <strain evidence="3">DSM 44983</strain>
    </source>
</reference>
<gene>
    <name evidence="2" type="ORF">GA0070623_0224</name>
</gene>
<dbReference type="RefSeq" id="WP_067312820.1">
    <property type="nucleotide sequence ID" value="NZ_LRMV01000138.1"/>
</dbReference>
<evidence type="ECO:0000256" key="1">
    <source>
        <dbReference type="SAM" id="SignalP"/>
    </source>
</evidence>
<name>A0A109IHH1_9ACTN</name>
<accession>A0A109IHH1</accession>
<proteinExistence type="predicted"/>
<feature type="signal peptide" evidence="1">
    <location>
        <begin position="1"/>
        <end position="26"/>
    </location>
</feature>
<organism evidence="2 3">
    <name type="scientific">Micromonospora rifamycinica</name>
    <dbReference type="NCBI Taxonomy" id="291594"/>
    <lineage>
        <taxon>Bacteria</taxon>
        <taxon>Bacillati</taxon>
        <taxon>Actinomycetota</taxon>
        <taxon>Actinomycetes</taxon>
        <taxon>Micromonosporales</taxon>
        <taxon>Micromonosporaceae</taxon>
        <taxon>Micromonospora</taxon>
    </lineage>
</organism>
<dbReference type="OrthoDB" id="3806195at2"/>
<keyword evidence="1" id="KW-0732">Signal</keyword>
<dbReference type="EMBL" id="LT607752">
    <property type="protein sequence ID" value="SCG36605.1"/>
    <property type="molecule type" value="Genomic_DNA"/>
</dbReference>
<sequence>MRVRRVVAVTLAALLAAVGLAPTAPAAAATADRWGFAYVDNPTVTSWTVLDTSRQWGTWKTAFPAAWATGIKLAPGRFQVRFPQIGAGARGVPHVTPVDRAGHYCTVVRWFQSGTDEIVDVQCFAPGGTRDDSRFTVLWTASSGVLPAGTAHAYVQGGVSGLVQSYVSTGAPAALAPVGVGQWSVKLPGVGLAGVLAGNVQATAVQPNAGPRRCTVARWGASGTDVLVYVFCFDQAGAPVNTDFTLSYHRRRSVIGSLAPPTFFGHLASAAGGPTNDNSPLGVGVNTIAPLAPAGRYLVTFPQLGQKETHAQVTAQGPGPNYCNLTQPWSYAVDAPVDVICFDNTGTPAPYQVLVAFTSRI</sequence>
<protein>
    <submittedName>
        <fullName evidence="2">Uncharacterized protein</fullName>
    </submittedName>
</protein>
<keyword evidence="3" id="KW-1185">Reference proteome</keyword>
<evidence type="ECO:0000313" key="2">
    <source>
        <dbReference type="EMBL" id="SCG36605.1"/>
    </source>
</evidence>
<dbReference type="AlphaFoldDB" id="A0A109IHH1"/>
<evidence type="ECO:0000313" key="3">
    <source>
        <dbReference type="Proteomes" id="UP000198226"/>
    </source>
</evidence>
<feature type="chain" id="PRO_5039294712" evidence="1">
    <location>
        <begin position="27"/>
        <end position="361"/>
    </location>
</feature>